<dbReference type="InterPro" id="IPR050266">
    <property type="entry name" value="AB_hydrolase_sf"/>
</dbReference>
<protein>
    <submittedName>
        <fullName evidence="2">Alpha/beta hydrolase</fullName>
    </submittedName>
</protein>
<reference evidence="2 3" key="1">
    <citation type="submission" date="2021-01" db="EMBL/GenBank/DDBJ databases">
        <title>Actinoplanes sp. nov. LDG1-06 isolated from lichen.</title>
        <authorList>
            <person name="Saeng-In P."/>
            <person name="Phongsopitanun W."/>
            <person name="Kanchanasin P."/>
            <person name="Yuki M."/>
            <person name="Kudo T."/>
            <person name="Ohkuma M."/>
            <person name="Tanasupawat S."/>
        </authorList>
    </citation>
    <scope>NUCLEOTIDE SEQUENCE [LARGE SCALE GENOMIC DNA]</scope>
    <source>
        <strain evidence="2 3">LDG1-06</strain>
    </source>
</reference>
<name>A0ABS2AU67_9ACTN</name>
<keyword evidence="2" id="KW-0378">Hydrolase</keyword>
<dbReference type="Pfam" id="PF00561">
    <property type="entry name" value="Abhydrolase_1"/>
    <property type="match status" value="1"/>
</dbReference>
<keyword evidence="3" id="KW-1185">Reference proteome</keyword>
<dbReference type="InterPro" id="IPR000639">
    <property type="entry name" value="Epox_hydrolase-like"/>
</dbReference>
<evidence type="ECO:0000313" key="3">
    <source>
        <dbReference type="Proteomes" id="UP000632138"/>
    </source>
</evidence>
<sequence>MDAGYLRSAELERHFTMVYLEPIGTGTSDRLADPAGYVLDTYVRYFTALIDHLAEPRVHVLGHSYGGFVALRYALENPDRIAGLILYDTSPVTGPDFWAAAMAGVAAYPNRYPDVPEAAAIPAAFHEAESATDDEGFSAGLRITIPVYFADYWARRAEFAQFVKDLRVWSEPAGAEDPAPFDLRPRLAEILAPTVVIAGAKDFIGGQPWAGMLHSGISGSNLVVLPDSGHFGHIEQPEEFLQAVLLTR</sequence>
<dbReference type="InterPro" id="IPR029058">
    <property type="entry name" value="AB_hydrolase_fold"/>
</dbReference>
<feature type="domain" description="AB hydrolase-1" evidence="1">
    <location>
        <begin position="11"/>
        <end position="237"/>
    </location>
</feature>
<organism evidence="2 3">
    <name type="scientific">Paractinoplanes ovalisporus</name>
    <dbReference type="NCBI Taxonomy" id="2810368"/>
    <lineage>
        <taxon>Bacteria</taxon>
        <taxon>Bacillati</taxon>
        <taxon>Actinomycetota</taxon>
        <taxon>Actinomycetes</taxon>
        <taxon>Micromonosporales</taxon>
        <taxon>Micromonosporaceae</taxon>
        <taxon>Paractinoplanes</taxon>
    </lineage>
</organism>
<proteinExistence type="predicted"/>
<dbReference type="Gene3D" id="3.40.50.1820">
    <property type="entry name" value="alpha/beta hydrolase"/>
    <property type="match status" value="1"/>
</dbReference>
<gene>
    <name evidence="2" type="ORF">JIG36_48640</name>
</gene>
<dbReference type="GO" id="GO:0016787">
    <property type="term" value="F:hydrolase activity"/>
    <property type="evidence" value="ECO:0007669"/>
    <property type="project" value="UniProtKB-KW"/>
</dbReference>
<dbReference type="PRINTS" id="PR00111">
    <property type="entry name" value="ABHYDROLASE"/>
</dbReference>
<evidence type="ECO:0000259" key="1">
    <source>
        <dbReference type="Pfam" id="PF00561"/>
    </source>
</evidence>
<accession>A0ABS2AU67</accession>
<dbReference type="PANTHER" id="PTHR43798">
    <property type="entry name" value="MONOACYLGLYCEROL LIPASE"/>
    <property type="match status" value="1"/>
</dbReference>
<evidence type="ECO:0000313" key="2">
    <source>
        <dbReference type="EMBL" id="MBM2623390.1"/>
    </source>
</evidence>
<dbReference type="SUPFAM" id="SSF53474">
    <property type="entry name" value="alpha/beta-Hydrolases"/>
    <property type="match status" value="1"/>
</dbReference>
<dbReference type="PRINTS" id="PR00412">
    <property type="entry name" value="EPOXHYDRLASE"/>
</dbReference>
<comment type="caution">
    <text evidence="2">The sequence shown here is derived from an EMBL/GenBank/DDBJ whole genome shotgun (WGS) entry which is preliminary data.</text>
</comment>
<dbReference type="InterPro" id="IPR000073">
    <property type="entry name" value="AB_hydrolase_1"/>
</dbReference>
<dbReference type="EMBL" id="JAENHP010000035">
    <property type="protein sequence ID" value="MBM2623390.1"/>
    <property type="molecule type" value="Genomic_DNA"/>
</dbReference>
<dbReference type="Proteomes" id="UP000632138">
    <property type="component" value="Unassembled WGS sequence"/>
</dbReference>
<dbReference type="PANTHER" id="PTHR43798:SF33">
    <property type="entry name" value="HYDROLASE, PUTATIVE (AFU_ORTHOLOGUE AFUA_2G14860)-RELATED"/>
    <property type="match status" value="1"/>
</dbReference>